<evidence type="ECO:0000256" key="4">
    <source>
        <dbReference type="ARBA" id="ARBA00017871"/>
    </source>
</evidence>
<dbReference type="Gene3D" id="3.90.660.10">
    <property type="match status" value="1"/>
</dbReference>
<dbReference type="Proteomes" id="UP001204144">
    <property type="component" value="Unassembled WGS sequence"/>
</dbReference>
<accession>A0AAE3KXQ4</accession>
<gene>
    <name evidence="9" type="ORF">EGI31_21730</name>
</gene>
<name>A0AAE3KXQ4_9BACT</name>
<proteinExistence type="inferred from homology"/>
<sequence>MERRKFIKNTFKSLPLLASSSSLFALACEDKHIPGALDKTVVIVGAGISGLAAAKSLQEVGFKVIVLEAQDKVGGRLRTNRSLGVAFDEGASWIHGTRKNPMTDLAKEAGMTTFETLDESQKSYDVGGVLRNTELYQNAEDEFYKILKNMMKSGKANESFETVFNKLYPEKSNDRLWKFLLSSYLTFDTGDLDKLSSLLYYEGEEYGGAEVIATNGYDNIPNYLAKGLDIRLNQKVSKIDYSNQKVSLYHSDGILSADFVLVTVPLGVLKASVIEFSPALPNSKQTAIQKVGMSSVNKFLLTWETAFWDDVQYISYTPEIRDKFNYFVNVKKYSPNHNALMTFAYADYARVTETMSDAQIIAEIMNHLRDIYGKNIPNPSQMLRTKWQSNENSFGAYSYTAIGTEMQHFDDLAAEVNNKLFFAGEHTEKDYFSTAHGAYISGRREADKIIQVFK</sequence>
<dbReference type="InterPro" id="IPR050281">
    <property type="entry name" value="Flavin_monoamine_oxidase"/>
</dbReference>
<evidence type="ECO:0000313" key="9">
    <source>
        <dbReference type="EMBL" id="MCP9765565.1"/>
    </source>
</evidence>
<feature type="signal peptide" evidence="7">
    <location>
        <begin position="1"/>
        <end position="27"/>
    </location>
</feature>
<organism evidence="9 10">
    <name type="scientific">Lacihabitans soyangensis</name>
    <dbReference type="NCBI Taxonomy" id="869394"/>
    <lineage>
        <taxon>Bacteria</taxon>
        <taxon>Pseudomonadati</taxon>
        <taxon>Bacteroidota</taxon>
        <taxon>Cytophagia</taxon>
        <taxon>Cytophagales</taxon>
        <taxon>Leadbetterellaceae</taxon>
        <taxon>Lacihabitans</taxon>
    </lineage>
</organism>
<evidence type="ECO:0000313" key="10">
    <source>
        <dbReference type="Proteomes" id="UP001204144"/>
    </source>
</evidence>
<dbReference type="PANTHER" id="PTHR10742">
    <property type="entry name" value="FLAVIN MONOAMINE OXIDASE"/>
    <property type="match status" value="1"/>
</dbReference>
<dbReference type="Pfam" id="PF01593">
    <property type="entry name" value="Amino_oxidase"/>
    <property type="match status" value="1"/>
</dbReference>
<keyword evidence="10" id="KW-1185">Reference proteome</keyword>
<evidence type="ECO:0000256" key="3">
    <source>
        <dbReference type="ARBA" id="ARBA00012535"/>
    </source>
</evidence>
<keyword evidence="7" id="KW-0732">Signal</keyword>
<dbReference type="EC" id="1.13.12.3" evidence="3"/>
<evidence type="ECO:0000256" key="5">
    <source>
        <dbReference type="ARBA" id="ARBA00023070"/>
    </source>
</evidence>
<reference evidence="9 10" key="1">
    <citation type="submission" date="2018-11" db="EMBL/GenBank/DDBJ databases">
        <title>Novel bacteria species description.</title>
        <authorList>
            <person name="Han J.-H."/>
        </authorList>
    </citation>
    <scope>NUCLEOTIDE SEQUENCE [LARGE SCALE GENOMIC DNA]</scope>
    <source>
        <strain evidence="9 10">KCTC23259</strain>
    </source>
</reference>
<dbReference type="InterPro" id="IPR036188">
    <property type="entry name" value="FAD/NAD-bd_sf"/>
</dbReference>
<evidence type="ECO:0000256" key="6">
    <source>
        <dbReference type="ARBA" id="ARBA00047321"/>
    </source>
</evidence>
<evidence type="ECO:0000256" key="2">
    <source>
        <dbReference type="ARBA" id="ARBA00005833"/>
    </source>
</evidence>
<dbReference type="GO" id="GO:0050361">
    <property type="term" value="F:tryptophan 2-monooxygenase activity"/>
    <property type="evidence" value="ECO:0007669"/>
    <property type="project" value="UniProtKB-EC"/>
</dbReference>
<evidence type="ECO:0000256" key="1">
    <source>
        <dbReference type="ARBA" id="ARBA00004814"/>
    </source>
</evidence>
<dbReference type="SUPFAM" id="SSF54373">
    <property type="entry name" value="FAD-linked reductases, C-terminal domain"/>
    <property type="match status" value="1"/>
</dbReference>
<keyword evidence="5" id="KW-0073">Auxin biosynthesis</keyword>
<dbReference type="AlphaFoldDB" id="A0AAE3KXQ4"/>
<dbReference type="Gene3D" id="3.50.50.60">
    <property type="entry name" value="FAD/NAD(P)-binding domain"/>
    <property type="match status" value="1"/>
</dbReference>
<comment type="pathway">
    <text evidence="1">Plant hormone metabolism; auxin biosynthesis.</text>
</comment>
<dbReference type="PROSITE" id="PS51257">
    <property type="entry name" value="PROKAR_LIPOPROTEIN"/>
    <property type="match status" value="1"/>
</dbReference>
<comment type="caution">
    <text evidence="9">The sequence shown here is derived from an EMBL/GenBank/DDBJ whole genome shotgun (WGS) entry which is preliminary data.</text>
</comment>
<protein>
    <recommendedName>
        <fullName evidence="4">Tryptophan 2-monooxygenase</fullName>
        <ecNumber evidence="3">1.13.12.3</ecNumber>
    </recommendedName>
</protein>
<dbReference type="SUPFAM" id="SSF51905">
    <property type="entry name" value="FAD/NAD(P)-binding domain"/>
    <property type="match status" value="1"/>
</dbReference>
<evidence type="ECO:0000256" key="7">
    <source>
        <dbReference type="SAM" id="SignalP"/>
    </source>
</evidence>
<comment type="catalytic activity">
    <reaction evidence="6">
        <text>L-tryptophan + O2 = indole-3-acetamide + CO2 + H2O</text>
        <dbReference type="Rhea" id="RHEA:16165"/>
        <dbReference type="ChEBI" id="CHEBI:15377"/>
        <dbReference type="ChEBI" id="CHEBI:15379"/>
        <dbReference type="ChEBI" id="CHEBI:16031"/>
        <dbReference type="ChEBI" id="CHEBI:16526"/>
        <dbReference type="ChEBI" id="CHEBI:57912"/>
        <dbReference type="EC" id="1.13.12.3"/>
    </reaction>
</comment>
<dbReference type="GO" id="GO:0009851">
    <property type="term" value="P:auxin biosynthetic process"/>
    <property type="evidence" value="ECO:0007669"/>
    <property type="project" value="UniProtKB-KW"/>
</dbReference>
<feature type="domain" description="Amine oxidase" evidence="8">
    <location>
        <begin position="48"/>
        <end position="450"/>
    </location>
</feature>
<dbReference type="InterPro" id="IPR002937">
    <property type="entry name" value="Amino_oxidase"/>
</dbReference>
<evidence type="ECO:0000259" key="8">
    <source>
        <dbReference type="Pfam" id="PF01593"/>
    </source>
</evidence>
<comment type="similarity">
    <text evidence="2">Belongs to the tryptophan 2-monooxygenase family.</text>
</comment>
<dbReference type="PANTHER" id="PTHR10742:SF410">
    <property type="entry name" value="LYSINE-SPECIFIC HISTONE DEMETHYLASE 2"/>
    <property type="match status" value="1"/>
</dbReference>
<dbReference type="EMBL" id="RJUF01000184">
    <property type="protein sequence ID" value="MCP9765565.1"/>
    <property type="molecule type" value="Genomic_DNA"/>
</dbReference>
<feature type="chain" id="PRO_5042117398" description="Tryptophan 2-monooxygenase" evidence="7">
    <location>
        <begin position="28"/>
        <end position="454"/>
    </location>
</feature>